<evidence type="ECO:0000313" key="2">
    <source>
        <dbReference type="Proteomes" id="UP001159428"/>
    </source>
</evidence>
<sequence>MTKSGRVKTMKLIHRSGSVRCGNYISSYWGCTYSGYGEDLMTIITDANKKAILPPTEDLKAHSDKKDHYSLPGYHHNSTELIFHNLVNPLSVSSNQEMQIWYGQDWKDYFEGDNSGKTCVDVYAWYEPALMPLGMKTRATLIEDLTCLIDNLHDVPSEGVRFQLSPVTTFSRSSRIYDRIVLRARIRYLPASSRWLLRIGTYIHLRMNPKFWLATMFLMSRICVLNANSQCHLMESSIGGMYLRGHVFKTYRDQLPKECYFRCEEEVTCQSYNVVIGQNICELNNRTKEARPEDFMPDQMRFYIKRSRNRVPLGSIKELPAETCGEIEASEGNQMADGKYWIYSKQNSKVIEAYCKGSWQKINGEEPVCFGAKDNQYGSFNMTKSGRVKTMKLIYRSGSVRCNYETNSSYWGCTYPAYGENLMTIITDANKKAILPPAEDLKAYSDNREYLYSLPGYHHNSNELVFRNLVNPLSVSSYQEMQIWYGQDWMDHSEENNSGKTCIDVYAWYE</sequence>
<dbReference type="Gene3D" id="3.30.750.130">
    <property type="match status" value="1"/>
</dbReference>
<organism evidence="1 2">
    <name type="scientific">Pocillopora meandrina</name>
    <dbReference type="NCBI Taxonomy" id="46732"/>
    <lineage>
        <taxon>Eukaryota</taxon>
        <taxon>Metazoa</taxon>
        <taxon>Cnidaria</taxon>
        <taxon>Anthozoa</taxon>
        <taxon>Hexacorallia</taxon>
        <taxon>Scleractinia</taxon>
        <taxon>Astrocoeniina</taxon>
        <taxon>Pocilloporidae</taxon>
        <taxon>Pocillopora</taxon>
    </lineage>
</organism>
<dbReference type="EMBL" id="CALNXJ010000026">
    <property type="protein sequence ID" value="CAH3131557.1"/>
    <property type="molecule type" value="Genomic_DNA"/>
</dbReference>
<name>A0AAU9WZV8_9CNID</name>
<accession>A0AAU9WZV8</accession>
<comment type="caution">
    <text evidence="1">The sequence shown here is derived from an EMBL/GenBank/DDBJ whole genome shotgun (WGS) entry which is preliminary data.</text>
</comment>
<dbReference type="Proteomes" id="UP001159428">
    <property type="component" value="Unassembled WGS sequence"/>
</dbReference>
<keyword evidence="2" id="KW-1185">Reference proteome</keyword>
<gene>
    <name evidence="1" type="ORF">PMEA_00014706</name>
</gene>
<proteinExistence type="predicted"/>
<dbReference type="AlphaFoldDB" id="A0AAU9WZV8"/>
<protein>
    <recommendedName>
        <fullName evidence="3">Apple domain-containing protein</fullName>
    </recommendedName>
</protein>
<evidence type="ECO:0008006" key="3">
    <source>
        <dbReference type="Google" id="ProtNLM"/>
    </source>
</evidence>
<evidence type="ECO:0000313" key="1">
    <source>
        <dbReference type="EMBL" id="CAH3131557.1"/>
    </source>
</evidence>
<reference evidence="1 2" key="1">
    <citation type="submission" date="2022-05" db="EMBL/GenBank/DDBJ databases">
        <authorList>
            <consortium name="Genoscope - CEA"/>
            <person name="William W."/>
        </authorList>
    </citation>
    <scope>NUCLEOTIDE SEQUENCE [LARGE SCALE GENOMIC DNA]</scope>
</reference>